<accession>A0A841Q8K9</accession>
<dbReference type="PROSITE" id="PS51257">
    <property type="entry name" value="PROKAR_LIPOPROTEIN"/>
    <property type="match status" value="1"/>
</dbReference>
<feature type="domain" description="TNase-like" evidence="5">
    <location>
        <begin position="64"/>
        <end position="198"/>
    </location>
</feature>
<evidence type="ECO:0000256" key="2">
    <source>
        <dbReference type="ARBA" id="ARBA00022759"/>
    </source>
</evidence>
<dbReference type="PANTHER" id="PTHR12302:SF3">
    <property type="entry name" value="SERINE_THREONINE-PROTEIN KINASE 31"/>
    <property type="match status" value="1"/>
</dbReference>
<protein>
    <submittedName>
        <fullName evidence="6">Micrococcal nuclease</fullName>
        <ecNumber evidence="6">3.1.31.1</ecNumber>
    </submittedName>
</protein>
<dbReference type="EC" id="3.1.31.1" evidence="6"/>
<evidence type="ECO:0000256" key="1">
    <source>
        <dbReference type="ARBA" id="ARBA00022722"/>
    </source>
</evidence>
<feature type="compositionally biased region" description="Polar residues" evidence="4">
    <location>
        <begin position="38"/>
        <end position="52"/>
    </location>
</feature>
<dbReference type="InterPro" id="IPR035437">
    <property type="entry name" value="SNase_OB-fold_sf"/>
</dbReference>
<comment type="caution">
    <text evidence="6">The sequence shown here is derived from an EMBL/GenBank/DDBJ whole genome shotgun (WGS) entry which is preliminary data.</text>
</comment>
<keyword evidence="3 6" id="KW-0378">Hydrolase</keyword>
<evidence type="ECO:0000256" key="4">
    <source>
        <dbReference type="SAM" id="MobiDB-lite"/>
    </source>
</evidence>
<reference evidence="6 7" key="1">
    <citation type="submission" date="2020-08" db="EMBL/GenBank/DDBJ databases">
        <title>Genomic Encyclopedia of Type Strains, Phase IV (KMG-IV): sequencing the most valuable type-strain genomes for metagenomic binning, comparative biology and taxonomic classification.</title>
        <authorList>
            <person name="Goeker M."/>
        </authorList>
    </citation>
    <scope>NUCLEOTIDE SEQUENCE [LARGE SCALE GENOMIC DNA]</scope>
    <source>
        <strain evidence="6 7">DSM 19612</strain>
    </source>
</reference>
<keyword evidence="7" id="KW-1185">Reference proteome</keyword>
<dbReference type="EMBL" id="JACHGH010000012">
    <property type="protein sequence ID" value="MBB6454740.1"/>
    <property type="molecule type" value="Genomic_DNA"/>
</dbReference>
<dbReference type="GO" id="GO:1990599">
    <property type="term" value="F:3' overhang single-stranded DNA endodeoxyribonuclease activity"/>
    <property type="evidence" value="ECO:0007669"/>
    <property type="project" value="UniProtKB-EC"/>
</dbReference>
<dbReference type="PROSITE" id="PS50830">
    <property type="entry name" value="TNASE_3"/>
    <property type="match status" value="1"/>
</dbReference>
<evidence type="ECO:0000313" key="6">
    <source>
        <dbReference type="EMBL" id="MBB6454740.1"/>
    </source>
</evidence>
<evidence type="ECO:0000259" key="5">
    <source>
        <dbReference type="PROSITE" id="PS50830"/>
    </source>
</evidence>
<dbReference type="Pfam" id="PF00565">
    <property type="entry name" value="SNase"/>
    <property type="match status" value="1"/>
</dbReference>
<feature type="compositionally biased region" description="Polar residues" evidence="4">
    <location>
        <begin position="225"/>
        <end position="237"/>
    </location>
</feature>
<dbReference type="RefSeq" id="WP_174497418.1">
    <property type="nucleotide sequence ID" value="NZ_CADDWK010000014.1"/>
</dbReference>
<dbReference type="InterPro" id="IPR016071">
    <property type="entry name" value="Staphylococal_nuclease_OB-fold"/>
</dbReference>
<gene>
    <name evidence="6" type="ORF">HNQ94_003229</name>
</gene>
<dbReference type="SMART" id="SM00318">
    <property type="entry name" value="SNc"/>
    <property type="match status" value="1"/>
</dbReference>
<evidence type="ECO:0000313" key="7">
    <source>
        <dbReference type="Proteomes" id="UP000581688"/>
    </source>
</evidence>
<dbReference type="SUPFAM" id="SSF50199">
    <property type="entry name" value="Staphylococcal nuclease"/>
    <property type="match status" value="1"/>
</dbReference>
<dbReference type="Proteomes" id="UP000581688">
    <property type="component" value="Unassembled WGS sequence"/>
</dbReference>
<feature type="region of interest" description="Disordered" evidence="4">
    <location>
        <begin position="217"/>
        <end position="250"/>
    </location>
</feature>
<sequence length="286" mass="32114">MRKILYSICIIIVFLISGCGVVDLDQTETGDEQRQEQQDTQGAQNNQGTVDSSIESPIDEQVEHKIEVPILYVIDGDTVKIKWNGQEESVRFLLVDTPETSHPQLGKQPFGEEAKAYVEELLAGSKTILIEKDVSERDKYGRLLMYVYTTEGKSIQESLLEEGLARVAYVYAPNTKYVDKYREIELEAKNRGVGIWSVDGYAHIGHDHGYHTEVFEEDKPKNGEENSSFEPDQNGQCSGHIKGNDSSSGDKIYHIPEGNYYNVTKAEMCFTSEKAAQEAGFRPSKS</sequence>
<proteinExistence type="predicted"/>
<organism evidence="6 7">
    <name type="scientific">Salirhabdus euzebyi</name>
    <dbReference type="NCBI Taxonomy" id="394506"/>
    <lineage>
        <taxon>Bacteria</taxon>
        <taxon>Bacillati</taxon>
        <taxon>Bacillota</taxon>
        <taxon>Bacilli</taxon>
        <taxon>Bacillales</taxon>
        <taxon>Bacillaceae</taxon>
        <taxon>Salirhabdus</taxon>
    </lineage>
</organism>
<evidence type="ECO:0000256" key="3">
    <source>
        <dbReference type="ARBA" id="ARBA00022801"/>
    </source>
</evidence>
<keyword evidence="2" id="KW-0255">Endonuclease</keyword>
<dbReference type="AlphaFoldDB" id="A0A841Q8K9"/>
<dbReference type="PANTHER" id="PTHR12302">
    <property type="entry name" value="EBNA2 BINDING PROTEIN P100"/>
    <property type="match status" value="1"/>
</dbReference>
<keyword evidence="1" id="KW-0540">Nuclease</keyword>
<dbReference type="CDD" id="cd00175">
    <property type="entry name" value="SNc"/>
    <property type="match status" value="1"/>
</dbReference>
<name>A0A841Q8K9_9BACI</name>
<dbReference type="Gene3D" id="2.40.50.90">
    <property type="match status" value="1"/>
</dbReference>
<feature type="region of interest" description="Disordered" evidence="4">
    <location>
        <begin position="30"/>
        <end position="52"/>
    </location>
</feature>